<evidence type="ECO:0000256" key="28">
    <source>
        <dbReference type="ARBA" id="ARBA00044055"/>
    </source>
</evidence>
<evidence type="ECO:0000256" key="16">
    <source>
        <dbReference type="ARBA" id="ARBA00042611"/>
    </source>
</evidence>
<evidence type="ECO:0000256" key="1">
    <source>
        <dbReference type="ARBA" id="ARBA00001933"/>
    </source>
</evidence>
<dbReference type="SUPFAM" id="SSF53383">
    <property type="entry name" value="PLP-dependent transferases"/>
    <property type="match status" value="1"/>
</dbReference>
<dbReference type="GO" id="GO:0047305">
    <property type="term" value="F:(R)-3-amino-2-methylpropionate-pyruvate transaminase activity"/>
    <property type="evidence" value="ECO:0007669"/>
    <property type="project" value="UniProtKB-EC"/>
</dbReference>
<dbReference type="PANTHER" id="PTHR45688">
    <property type="match status" value="1"/>
</dbReference>
<evidence type="ECO:0000256" key="4">
    <source>
        <dbReference type="ARBA" id="ARBA00011881"/>
    </source>
</evidence>
<comment type="catalytic activity">
    <reaction evidence="31">
        <text>N(omega),N(omega)-dimethyl-L-arginine + glyoxylate = 5-(3,3-dimethylguanidino)-2-oxopentanoate + glycine</text>
        <dbReference type="Rhea" id="RHEA:77311"/>
        <dbReference type="ChEBI" id="CHEBI:36655"/>
        <dbReference type="ChEBI" id="CHEBI:57305"/>
        <dbReference type="ChEBI" id="CHEBI:58326"/>
        <dbReference type="ChEBI" id="CHEBI:197301"/>
    </reaction>
</comment>
<dbReference type="GO" id="GO:0030170">
    <property type="term" value="F:pyridoxal phosphate binding"/>
    <property type="evidence" value="ECO:0007669"/>
    <property type="project" value="InterPro"/>
</dbReference>
<comment type="subunit">
    <text evidence="4">Homotetramer.</text>
</comment>
<comment type="catalytic activity">
    <reaction evidence="32">
        <text>L-ornithine + glyoxylate = 5-amino-2-oxopentanoate + glycine</text>
        <dbReference type="Rhea" id="RHEA:77331"/>
        <dbReference type="ChEBI" id="CHEBI:36655"/>
        <dbReference type="ChEBI" id="CHEBI:46911"/>
        <dbReference type="ChEBI" id="CHEBI:57305"/>
        <dbReference type="ChEBI" id="CHEBI:58802"/>
    </reaction>
</comment>
<evidence type="ECO:0000256" key="10">
    <source>
        <dbReference type="ARBA" id="ARBA00023128"/>
    </source>
</evidence>
<dbReference type="InterPro" id="IPR049704">
    <property type="entry name" value="Aminotrans_3_PPA_site"/>
</dbReference>
<evidence type="ECO:0000256" key="30">
    <source>
        <dbReference type="ARBA" id="ARBA00044258"/>
    </source>
</evidence>
<evidence type="ECO:0000256" key="34">
    <source>
        <dbReference type="ARBA" id="ARBA00048560"/>
    </source>
</evidence>
<comment type="subcellular location">
    <subcellularLocation>
        <location evidence="2">Mitochondrion</location>
    </subcellularLocation>
</comment>
<dbReference type="PANTHER" id="PTHR45688:SF3">
    <property type="entry name" value="ALANINE--GLYOXYLATE AMINOTRANSFERASE 2, MITOCHONDRIAL"/>
    <property type="match status" value="1"/>
</dbReference>
<evidence type="ECO:0000256" key="11">
    <source>
        <dbReference type="ARBA" id="ARBA00033660"/>
    </source>
</evidence>
<comment type="catalytic activity">
    <reaction evidence="21">
        <text>N(omega),N(omega)-dimethyl-L-arginine + oxaloacetate = 5-(3,3-dimethylguanidino)-2-oxopentanoate + L-aspartate</text>
        <dbReference type="Rhea" id="RHEA:77343"/>
        <dbReference type="ChEBI" id="CHEBI:16452"/>
        <dbReference type="ChEBI" id="CHEBI:29991"/>
        <dbReference type="ChEBI" id="CHEBI:58326"/>
        <dbReference type="ChEBI" id="CHEBI:197301"/>
    </reaction>
</comment>
<dbReference type="GO" id="GO:0019481">
    <property type="term" value="P:L-alanine catabolic process, by transamination"/>
    <property type="evidence" value="ECO:0007669"/>
    <property type="project" value="TreeGrafter"/>
</dbReference>
<dbReference type="FunFam" id="3.40.640.10:FF:000055">
    <property type="entry name" value="Alanine--glyoxylate aminotransferase 2, mitochondrial"/>
    <property type="match status" value="1"/>
</dbReference>
<dbReference type="InterPro" id="IPR015421">
    <property type="entry name" value="PyrdxlP-dep_Trfase_major"/>
</dbReference>
<dbReference type="PROSITE" id="PS00600">
    <property type="entry name" value="AA_TRANSFER_CLASS_3"/>
    <property type="match status" value="1"/>
</dbReference>
<evidence type="ECO:0000256" key="17">
    <source>
        <dbReference type="ARBA" id="ARBA00042669"/>
    </source>
</evidence>
<dbReference type="GeneID" id="117236331"/>
<evidence type="ECO:0000256" key="3">
    <source>
        <dbReference type="ARBA" id="ARBA00008954"/>
    </source>
</evidence>
<comment type="cofactor">
    <cofactor evidence="1">
        <name>pyridoxal 5'-phosphate</name>
        <dbReference type="ChEBI" id="CHEBI:597326"/>
    </cofactor>
</comment>
<dbReference type="InterPro" id="IPR015424">
    <property type="entry name" value="PyrdxlP-dep_Trfase"/>
</dbReference>
<keyword evidence="7" id="KW-0808">Transferase</keyword>
<keyword evidence="8 39" id="KW-0663">Pyridoxal phosphate</keyword>
<keyword evidence="9" id="KW-0809">Transit peptide</keyword>
<dbReference type="KEGG" id="bvk:117236331"/>
<dbReference type="RefSeq" id="XP_033355063.1">
    <property type="nucleotide sequence ID" value="XM_033499172.1"/>
</dbReference>
<comment type="catalytic activity">
    <reaction evidence="36">
        <text>oxaloacetate + L-alanine = L-aspartate + pyruvate</text>
        <dbReference type="Rhea" id="RHEA:77347"/>
        <dbReference type="ChEBI" id="CHEBI:15361"/>
        <dbReference type="ChEBI" id="CHEBI:16452"/>
        <dbReference type="ChEBI" id="CHEBI:29991"/>
        <dbReference type="ChEBI" id="CHEBI:57972"/>
    </reaction>
</comment>
<keyword evidence="6 41" id="KW-0032">Aminotransferase</keyword>
<evidence type="ECO:0000256" key="23">
    <source>
        <dbReference type="ARBA" id="ARBA00043758"/>
    </source>
</evidence>
<dbReference type="Proteomes" id="UP000504631">
    <property type="component" value="Unplaced"/>
</dbReference>
<comment type="catalytic activity">
    <reaction evidence="25">
        <text>N(omega),N('omega)-dimethyl-L-arginine + pyruvate = 5-(3,3'-dimethylguanidino)-2-oxopentanoate + L-alanine</text>
        <dbReference type="Rhea" id="RHEA:77307"/>
        <dbReference type="ChEBI" id="CHEBI:15361"/>
        <dbReference type="ChEBI" id="CHEBI:57972"/>
        <dbReference type="ChEBI" id="CHEBI:197308"/>
        <dbReference type="ChEBI" id="CHEBI:197310"/>
    </reaction>
</comment>
<organism evidence="40 41">
    <name type="scientific">Bombus vosnesenskii</name>
    <dbReference type="NCBI Taxonomy" id="207650"/>
    <lineage>
        <taxon>Eukaryota</taxon>
        <taxon>Metazoa</taxon>
        <taxon>Ecdysozoa</taxon>
        <taxon>Arthropoda</taxon>
        <taxon>Hexapoda</taxon>
        <taxon>Insecta</taxon>
        <taxon>Pterygota</taxon>
        <taxon>Neoptera</taxon>
        <taxon>Endopterygota</taxon>
        <taxon>Hymenoptera</taxon>
        <taxon>Apocrita</taxon>
        <taxon>Aculeata</taxon>
        <taxon>Apoidea</taxon>
        <taxon>Anthophila</taxon>
        <taxon>Apidae</taxon>
        <taxon>Bombus</taxon>
        <taxon>Pyrobombus</taxon>
    </lineage>
</organism>
<evidence type="ECO:0000256" key="6">
    <source>
        <dbReference type="ARBA" id="ARBA00022576"/>
    </source>
</evidence>
<comment type="catalytic activity">
    <reaction evidence="18">
        <text>N(omega),N(omega)-dimethyl-L-arginine + pyruvate = 5-(3,3-dimethylguanidino)-2-oxopentanoate + L-alanine</text>
        <dbReference type="Rhea" id="RHEA:77303"/>
        <dbReference type="ChEBI" id="CHEBI:15361"/>
        <dbReference type="ChEBI" id="CHEBI:57972"/>
        <dbReference type="ChEBI" id="CHEBI:58326"/>
        <dbReference type="ChEBI" id="CHEBI:197301"/>
    </reaction>
</comment>
<comment type="catalytic activity">
    <reaction evidence="23">
        <text>N(omega)-methyl-L-arginine + pyruvate = 5-(3-methylguanidino)-2-oxopentanoate + L-alanine</text>
        <dbReference type="Rhea" id="RHEA:77319"/>
        <dbReference type="ChEBI" id="CHEBI:15361"/>
        <dbReference type="ChEBI" id="CHEBI:57972"/>
        <dbReference type="ChEBI" id="CHEBI:114953"/>
        <dbReference type="ChEBI" id="CHEBI:197314"/>
    </reaction>
</comment>
<dbReference type="EC" id="2.6.1.44" evidence="5"/>
<comment type="catalytic activity">
    <reaction evidence="37">
        <text>N(omega),N('omega)-dimethyl-L-arginine + glyoxylate = 5-(3,3'-dimethylguanidino)-2-oxopentanoate + glycine</text>
        <dbReference type="Rhea" id="RHEA:77315"/>
        <dbReference type="ChEBI" id="CHEBI:36655"/>
        <dbReference type="ChEBI" id="CHEBI:57305"/>
        <dbReference type="ChEBI" id="CHEBI:197308"/>
        <dbReference type="ChEBI" id="CHEBI:197310"/>
    </reaction>
</comment>
<keyword evidence="10" id="KW-0496">Mitochondrion</keyword>
<evidence type="ECO:0000256" key="7">
    <source>
        <dbReference type="ARBA" id="ARBA00022679"/>
    </source>
</evidence>
<evidence type="ECO:0000256" key="13">
    <source>
        <dbReference type="ARBA" id="ARBA00039862"/>
    </source>
</evidence>
<evidence type="ECO:0000256" key="31">
    <source>
        <dbReference type="ARBA" id="ARBA00047892"/>
    </source>
</evidence>
<evidence type="ECO:0000256" key="39">
    <source>
        <dbReference type="RuleBase" id="RU003560"/>
    </source>
</evidence>
<dbReference type="EC" id="2.6.1.18" evidence="28"/>
<dbReference type="EC" id="2.6.1.40" evidence="12"/>
<name>A0A6J3KP70_9HYME</name>
<sequence length="515" mass="57547">MLVNKCVQVTTTSANLSSFINLKWFTIQTRNFVTTVTDVSKMPDCEYVPFTYKITNYKEIKKAYESIISPSLKQFYKEPLLIHEGRGQWLWDHRGKRYLDMFGGVATVSVGHSHPKITAAISEQASKLNHVSSVYMHTHLYEYVTKLTTKFSNKLRVVYLTNSGSEANELAFLMARIYTRNQNIVSLKNGYHGATYGTSASTAMSTWKFPFVAQPPGYLHAVYPDVYKGDWGGSKCRDSPVQVIGRECDCGDEECVASEKYFQKFDESFRFSLASTHSVAAFVAESIQGIGGAVQYPKYFLQKIYNYIHEKGGLCIADEVQTGFGRTGEHFWGFENHDVEPDIVTLAKGIGNGFPLGAVVTSSEISESLNSALHFNTFGGNPLACIVGSTVLDIIKEEDLQQNAYTVGTHLIDRLSTLLLEFPNIVGDVRGKGLMIGIELISNFETKKPLQTEYVLEIFENIKNMGVLVGKGGLHANVLRIKPPLCVTKMDADFTFAVIKRTLEIHQEKYKQIKG</sequence>
<proteinExistence type="inferred from homology"/>
<comment type="catalytic activity">
    <reaction evidence="11">
        <text>glyoxylate + L-alanine = glycine + pyruvate</text>
        <dbReference type="Rhea" id="RHEA:24248"/>
        <dbReference type="ChEBI" id="CHEBI:15361"/>
        <dbReference type="ChEBI" id="CHEBI:36655"/>
        <dbReference type="ChEBI" id="CHEBI:57305"/>
        <dbReference type="ChEBI" id="CHEBI:57972"/>
        <dbReference type="EC" id="2.6.1.44"/>
    </reaction>
    <physiologicalReaction direction="left-to-right" evidence="11">
        <dbReference type="Rhea" id="RHEA:24249"/>
    </physiologicalReaction>
</comment>
<comment type="catalytic activity">
    <reaction evidence="35">
        <text>N(omega)-methyl-L-arginine + glyoxylate = 5-(3-methylguanidino)-2-oxopentanoate + glycine</text>
        <dbReference type="Rhea" id="RHEA:77323"/>
        <dbReference type="ChEBI" id="CHEBI:36655"/>
        <dbReference type="ChEBI" id="CHEBI:57305"/>
        <dbReference type="ChEBI" id="CHEBI:114953"/>
        <dbReference type="ChEBI" id="CHEBI:197314"/>
    </reaction>
</comment>
<comment type="catalytic activity">
    <reaction evidence="20">
        <text>(R)-3-amino-2-methylpropanoate + pyruvate = 2-methyl-3-oxopropanoate + L-alanine</text>
        <dbReference type="Rhea" id="RHEA:18393"/>
        <dbReference type="ChEBI" id="CHEBI:15361"/>
        <dbReference type="ChEBI" id="CHEBI:57700"/>
        <dbReference type="ChEBI" id="CHEBI:57731"/>
        <dbReference type="ChEBI" id="CHEBI:57972"/>
        <dbReference type="EC" id="2.6.1.40"/>
    </reaction>
    <physiologicalReaction direction="left-to-right" evidence="20">
        <dbReference type="Rhea" id="RHEA:18394"/>
    </physiologicalReaction>
</comment>
<dbReference type="GO" id="GO:0009436">
    <property type="term" value="P:glyoxylate catabolic process"/>
    <property type="evidence" value="ECO:0007669"/>
    <property type="project" value="TreeGrafter"/>
</dbReference>
<dbReference type="PIRSF" id="PIRSF000521">
    <property type="entry name" value="Transaminase_4ab_Lys_Orn"/>
    <property type="match status" value="1"/>
</dbReference>
<dbReference type="Gene3D" id="3.40.640.10">
    <property type="entry name" value="Type I PLP-dependent aspartate aminotransferase-like (Major domain)"/>
    <property type="match status" value="1"/>
</dbReference>
<evidence type="ECO:0000256" key="35">
    <source>
        <dbReference type="ARBA" id="ARBA00048760"/>
    </source>
</evidence>
<evidence type="ECO:0000256" key="26">
    <source>
        <dbReference type="ARBA" id="ARBA00043825"/>
    </source>
</evidence>
<evidence type="ECO:0000256" key="32">
    <source>
        <dbReference type="ARBA" id="ARBA00048264"/>
    </source>
</evidence>
<dbReference type="GO" id="GO:0008453">
    <property type="term" value="F:alanine-glyoxylate transaminase activity"/>
    <property type="evidence" value="ECO:0007669"/>
    <property type="project" value="UniProtKB-EC"/>
</dbReference>
<dbReference type="AlphaFoldDB" id="A0A6J3KP70"/>
<evidence type="ECO:0000256" key="19">
    <source>
        <dbReference type="ARBA" id="ARBA00043679"/>
    </source>
</evidence>
<comment type="similarity">
    <text evidence="3 39">Belongs to the class-III pyridoxal-phosphate-dependent aminotransferase family.</text>
</comment>
<evidence type="ECO:0000256" key="2">
    <source>
        <dbReference type="ARBA" id="ARBA00004173"/>
    </source>
</evidence>
<reference evidence="41" key="1">
    <citation type="submission" date="2025-08" db="UniProtKB">
        <authorList>
            <consortium name="RefSeq"/>
        </authorList>
    </citation>
    <scope>IDENTIFICATION</scope>
    <source>
        <tissue evidence="41">Muscle</tissue>
    </source>
</reference>
<evidence type="ECO:0000313" key="40">
    <source>
        <dbReference type="Proteomes" id="UP000504631"/>
    </source>
</evidence>
<comment type="catalytic activity">
    <reaction evidence="27">
        <text>2-oxopentanoate + N(omega),N(omega)-dimethyl-L-arginine = 5-(3,3-dimethylguanidino)-2-oxopentanoate + L-2-aminopentanoate</text>
        <dbReference type="Rhea" id="RHEA:77359"/>
        <dbReference type="ChEBI" id="CHEBI:28644"/>
        <dbReference type="ChEBI" id="CHEBI:58326"/>
        <dbReference type="ChEBI" id="CHEBI:58441"/>
        <dbReference type="ChEBI" id="CHEBI:197301"/>
    </reaction>
</comment>
<evidence type="ECO:0000313" key="41">
    <source>
        <dbReference type="RefSeq" id="XP_033355063.1"/>
    </source>
</evidence>
<comment type="catalytic activity">
    <reaction evidence="24">
        <text>L-ornithine + pyruvate = 5-amino-2-oxopentanoate + L-alanine</text>
        <dbReference type="Rhea" id="RHEA:77327"/>
        <dbReference type="ChEBI" id="CHEBI:15361"/>
        <dbReference type="ChEBI" id="CHEBI:46911"/>
        <dbReference type="ChEBI" id="CHEBI:57972"/>
        <dbReference type="ChEBI" id="CHEBI:58802"/>
    </reaction>
</comment>
<evidence type="ECO:0000256" key="9">
    <source>
        <dbReference type="ARBA" id="ARBA00022946"/>
    </source>
</evidence>
<dbReference type="GO" id="GO:0005739">
    <property type="term" value="C:mitochondrion"/>
    <property type="evidence" value="ECO:0007669"/>
    <property type="project" value="UniProtKB-SubCell"/>
</dbReference>
<comment type="catalytic activity">
    <reaction evidence="33">
        <text>2-oxohexanoate + N(omega),N(omega)-dimethyl-L-arginine = L-2-aminohexanoate + 5-(3,3-dimethylguanidino)-2-oxopentanoate</text>
        <dbReference type="Rhea" id="RHEA:77363"/>
        <dbReference type="ChEBI" id="CHEBI:35177"/>
        <dbReference type="ChEBI" id="CHEBI:58326"/>
        <dbReference type="ChEBI" id="CHEBI:58455"/>
        <dbReference type="ChEBI" id="CHEBI:197301"/>
    </reaction>
</comment>
<evidence type="ECO:0000256" key="18">
    <source>
        <dbReference type="ARBA" id="ARBA00043669"/>
    </source>
</evidence>
<evidence type="ECO:0000256" key="15">
    <source>
        <dbReference type="ARBA" id="ARBA00041845"/>
    </source>
</evidence>
<evidence type="ECO:0000256" key="5">
    <source>
        <dbReference type="ARBA" id="ARBA00013049"/>
    </source>
</evidence>
<dbReference type="CDD" id="cd00610">
    <property type="entry name" value="OAT_like"/>
    <property type="match status" value="1"/>
</dbReference>
<evidence type="ECO:0000256" key="29">
    <source>
        <dbReference type="ARBA" id="ARBA00044257"/>
    </source>
</evidence>
<evidence type="ECO:0000256" key="8">
    <source>
        <dbReference type="ARBA" id="ARBA00022898"/>
    </source>
</evidence>
<evidence type="ECO:0000256" key="22">
    <source>
        <dbReference type="ARBA" id="ARBA00043751"/>
    </source>
</evidence>
<comment type="catalytic activity">
    <reaction evidence="34">
        <text>N(omega),N(omega)-dimethyl-L-arginine + 2-oxobutanoate = 5-(3,3-dimethylguanidino)-2-oxopentanoate + (2S)-2-aminobutanoate</text>
        <dbReference type="Rhea" id="RHEA:77351"/>
        <dbReference type="ChEBI" id="CHEBI:16763"/>
        <dbReference type="ChEBI" id="CHEBI:58326"/>
        <dbReference type="ChEBI" id="CHEBI:74359"/>
        <dbReference type="ChEBI" id="CHEBI:197301"/>
    </reaction>
</comment>
<evidence type="ECO:0000256" key="20">
    <source>
        <dbReference type="ARBA" id="ARBA00043726"/>
    </source>
</evidence>
<evidence type="ECO:0000256" key="38">
    <source>
        <dbReference type="ARBA" id="ARBA00058068"/>
    </source>
</evidence>
<comment type="catalytic activity">
    <reaction evidence="22">
        <text>2-oxobutanoate + L-alanine = (2S)-2-aminobutanoate + pyruvate</text>
        <dbReference type="Rhea" id="RHEA:77355"/>
        <dbReference type="ChEBI" id="CHEBI:15361"/>
        <dbReference type="ChEBI" id="CHEBI:16763"/>
        <dbReference type="ChEBI" id="CHEBI:57972"/>
        <dbReference type="ChEBI" id="CHEBI:74359"/>
        <dbReference type="EC" id="2.6.1.44"/>
    </reaction>
</comment>
<evidence type="ECO:0000256" key="37">
    <source>
        <dbReference type="ARBA" id="ARBA00049480"/>
    </source>
</evidence>
<dbReference type="Pfam" id="PF00202">
    <property type="entry name" value="Aminotran_3"/>
    <property type="match status" value="1"/>
</dbReference>
<evidence type="ECO:0000256" key="27">
    <source>
        <dbReference type="ARBA" id="ARBA00043826"/>
    </source>
</evidence>
<evidence type="ECO:0000256" key="12">
    <source>
        <dbReference type="ARBA" id="ARBA00039130"/>
    </source>
</evidence>
<dbReference type="InterPro" id="IPR005814">
    <property type="entry name" value="Aminotrans_3"/>
</dbReference>
<comment type="catalytic activity">
    <reaction evidence="19">
        <text>(2S)-2-aminobutanoate + glyoxylate = 2-oxobutanoate + glycine</text>
        <dbReference type="Rhea" id="RHEA:77339"/>
        <dbReference type="ChEBI" id="CHEBI:16763"/>
        <dbReference type="ChEBI" id="CHEBI:36655"/>
        <dbReference type="ChEBI" id="CHEBI:57305"/>
        <dbReference type="ChEBI" id="CHEBI:74359"/>
    </reaction>
</comment>
<evidence type="ECO:0000256" key="24">
    <source>
        <dbReference type="ARBA" id="ARBA00043777"/>
    </source>
</evidence>
<comment type="function">
    <text evidence="38">Multifunctional aminotransferase with a broad substrate specificity. Catalyzes the conversion of glyoxylate to glycine using alanine as the amino donor. Catalyzes metabolism of not L- but the D-isomer of D-beta-aminoisobutyric acid to generate 2-methyl-3-oxopropanoate and alanine. Catalyzes the transfer of the amino group from beta-alanine to pyruvate to yield L-alanine and 3-oxopropanoate. Can metabolize NG-monomethyl-L-arginine (NMMA), asymmetric NG,NG-dimethyl-L-arginine (ADMA) and symmetric NG,N'G-dimethyl-L-arginine (SDMA). ADMA is a potent inhibitor of nitric-oxide (NO) synthase, and this activity provides mechanism through which the kidney regulates blood pressure.</text>
</comment>
<dbReference type="GO" id="GO:0016223">
    <property type="term" value="F:beta-alanine:pyruvate transaminase activity"/>
    <property type="evidence" value="ECO:0007669"/>
    <property type="project" value="UniProtKB-EC"/>
</dbReference>
<evidence type="ECO:0000256" key="36">
    <source>
        <dbReference type="ARBA" id="ARBA00048916"/>
    </source>
</evidence>
<evidence type="ECO:0000256" key="14">
    <source>
        <dbReference type="ARBA" id="ARBA00041662"/>
    </source>
</evidence>
<protein>
    <recommendedName>
        <fullName evidence="13">Alanine--glyoxylate aminotransferase 2, mitochondrial</fullName>
        <ecNumber evidence="28">2.6.1.18</ecNumber>
        <ecNumber evidence="12">2.6.1.40</ecNumber>
        <ecNumber evidence="5">2.6.1.44</ecNumber>
    </recommendedName>
    <alternativeName>
        <fullName evidence="14">(R)-3-amino-2-methylpropionate--pyruvate transaminase</fullName>
    </alternativeName>
    <alternativeName>
        <fullName evidence="16">Beta-ALAAT II</fullName>
    </alternativeName>
    <alternativeName>
        <fullName evidence="17">Beta-alanine-pyruvate aminotransferase</fullName>
    </alternativeName>
    <alternativeName>
        <fullName evidence="30">D-3-aminoisobutyrate-pyruvate aminotransferase</fullName>
    </alternativeName>
    <alternativeName>
        <fullName evidence="15">D-AIBAT</fullName>
    </alternativeName>
    <alternativeName>
        <fullName evidence="29">D-beta-aminoisobutyrate-pyruvate aminotransferase</fullName>
    </alternativeName>
</protein>
<evidence type="ECO:0000256" key="21">
    <source>
        <dbReference type="ARBA" id="ARBA00043749"/>
    </source>
</evidence>
<dbReference type="InterPro" id="IPR015422">
    <property type="entry name" value="PyrdxlP-dep_Trfase_small"/>
</dbReference>
<dbReference type="Gene3D" id="3.90.1150.10">
    <property type="entry name" value="Aspartate Aminotransferase, domain 1"/>
    <property type="match status" value="1"/>
</dbReference>
<gene>
    <name evidence="41" type="primary">LOC117236331</name>
</gene>
<keyword evidence="40" id="KW-1185">Reference proteome</keyword>
<accession>A0A6J3KP70</accession>
<evidence type="ECO:0000256" key="33">
    <source>
        <dbReference type="ARBA" id="ARBA00048500"/>
    </source>
</evidence>
<comment type="catalytic activity">
    <reaction evidence="26">
        <text>3-oxopropanoate + L-alanine = beta-alanine + pyruvate</text>
        <dbReference type="Rhea" id="RHEA:14077"/>
        <dbReference type="ChEBI" id="CHEBI:15361"/>
        <dbReference type="ChEBI" id="CHEBI:33190"/>
        <dbReference type="ChEBI" id="CHEBI:57966"/>
        <dbReference type="ChEBI" id="CHEBI:57972"/>
        <dbReference type="EC" id="2.6.1.18"/>
    </reaction>
    <physiologicalReaction direction="right-to-left" evidence="26">
        <dbReference type="Rhea" id="RHEA:14079"/>
    </physiologicalReaction>
</comment>
<evidence type="ECO:0000256" key="25">
    <source>
        <dbReference type="ARBA" id="ARBA00043798"/>
    </source>
</evidence>